<dbReference type="GO" id="GO:0016020">
    <property type="term" value="C:membrane"/>
    <property type="evidence" value="ECO:0007669"/>
    <property type="project" value="UniProtKB-SubCell"/>
</dbReference>
<dbReference type="PANTHER" id="PTHR46825">
    <property type="entry name" value="D-ALANYL-D-ALANINE-CARBOXYPEPTIDASE/ENDOPEPTIDASE AMPH"/>
    <property type="match status" value="1"/>
</dbReference>
<keyword evidence="3" id="KW-1133">Transmembrane helix</keyword>
<sequence length="504" mass="56581">MKTAKKTAKKTGTTAVVILFLVIVSLIIWRNELATFFSAGNYNDVDNMVETIMDKSATPGVAMVISKGGKIDYKYYGYGDVKNQKKVTEESLFELGSTTKAFTALAIILLEDEGYITGSDPVSDYLPWFAPAYNGEQADITIDQLLAHTSGIPSWSVQLIPEGTSDDMLEKTIRNISAITLDTYPGTKHSYATINYDILALIIEEVTGQKYQDFVTDNILLPLGMTESYFSTGQEEVSDKLTKGYKLFFGKSLEYKAPRYYGNIAAGYLVTNIKDLGLWMNAQLGLGNIPDNLRSAINKSHHVDREIAGYINEDKYYSYGWSNDIENKVIKHGGSNPNYSSQAIIDLEKQEAVFVLANLDSSAPSQIANNTYRNLNNIQMIKFSYDDSYILLDIIFSLLSIIAMVGFGRRVFIKGKRKVIKNEDTNPRNIIGIAIGLVLRIILLVFIIIWPYLINYNYYLIRVWMSNAIFVWEVLTIINCILSIAMKIRRIGAIRTRNISIPGK</sequence>
<dbReference type="PANTHER" id="PTHR46825:SF11">
    <property type="entry name" value="PENICILLIN-BINDING PROTEIN 4"/>
    <property type="match status" value="1"/>
</dbReference>
<dbReference type="SUPFAM" id="SSF56601">
    <property type="entry name" value="beta-lactamase/transpeptidase-like"/>
    <property type="match status" value="1"/>
</dbReference>
<organism evidence="5 6">
    <name type="scientific">Anaerocolumna aminovalerica</name>
    <dbReference type="NCBI Taxonomy" id="1527"/>
    <lineage>
        <taxon>Bacteria</taxon>
        <taxon>Bacillati</taxon>
        <taxon>Bacillota</taxon>
        <taxon>Clostridia</taxon>
        <taxon>Lachnospirales</taxon>
        <taxon>Lachnospiraceae</taxon>
        <taxon>Anaerocolumna</taxon>
    </lineage>
</organism>
<name>A0A1I5DB00_9FIRM</name>
<evidence type="ECO:0000259" key="4">
    <source>
        <dbReference type="Pfam" id="PF00144"/>
    </source>
</evidence>
<dbReference type="Gene3D" id="3.40.710.10">
    <property type="entry name" value="DD-peptidase/beta-lactamase superfamily"/>
    <property type="match status" value="1"/>
</dbReference>
<dbReference type="OrthoDB" id="9797709at2"/>
<protein>
    <submittedName>
        <fullName evidence="5">CubicO group peptidase, beta-lactamase class C family</fullName>
    </submittedName>
</protein>
<evidence type="ECO:0000313" key="5">
    <source>
        <dbReference type="EMBL" id="SFN96419.1"/>
    </source>
</evidence>
<evidence type="ECO:0000313" key="6">
    <source>
        <dbReference type="Proteomes" id="UP000198806"/>
    </source>
</evidence>
<dbReference type="Proteomes" id="UP000198806">
    <property type="component" value="Unassembled WGS sequence"/>
</dbReference>
<evidence type="ECO:0000256" key="3">
    <source>
        <dbReference type="SAM" id="Phobius"/>
    </source>
</evidence>
<dbReference type="InterPro" id="IPR012338">
    <property type="entry name" value="Beta-lactam/transpept-like"/>
</dbReference>
<keyword evidence="3" id="KW-0812">Transmembrane</keyword>
<feature type="transmembrane region" description="Helical" evidence="3">
    <location>
        <begin position="429"/>
        <end position="453"/>
    </location>
</feature>
<keyword evidence="2 3" id="KW-0472">Membrane</keyword>
<dbReference type="InterPro" id="IPR001466">
    <property type="entry name" value="Beta-lactam-related"/>
</dbReference>
<dbReference type="InterPro" id="IPR050491">
    <property type="entry name" value="AmpC-like"/>
</dbReference>
<comment type="subcellular location">
    <subcellularLocation>
        <location evidence="1">Membrane</location>
    </subcellularLocation>
</comment>
<dbReference type="AlphaFoldDB" id="A0A1I5DB00"/>
<dbReference type="EMBL" id="FOWD01000005">
    <property type="protein sequence ID" value="SFN96419.1"/>
    <property type="molecule type" value="Genomic_DNA"/>
</dbReference>
<feature type="domain" description="Beta-lactamase-related" evidence="4">
    <location>
        <begin position="45"/>
        <end position="373"/>
    </location>
</feature>
<dbReference type="RefSeq" id="WP_091684782.1">
    <property type="nucleotide sequence ID" value="NZ_BAABFM010000026.1"/>
</dbReference>
<evidence type="ECO:0000256" key="1">
    <source>
        <dbReference type="ARBA" id="ARBA00004370"/>
    </source>
</evidence>
<dbReference type="STRING" id="1527.SAMN04489757_105107"/>
<gene>
    <name evidence="5" type="ORF">SAMN04489757_105107</name>
</gene>
<dbReference type="Pfam" id="PF00144">
    <property type="entry name" value="Beta-lactamase"/>
    <property type="match status" value="1"/>
</dbReference>
<accession>A0A1I5DB00</accession>
<feature type="transmembrane region" description="Helical" evidence="3">
    <location>
        <begin position="389"/>
        <end position="408"/>
    </location>
</feature>
<proteinExistence type="predicted"/>
<evidence type="ECO:0000256" key="2">
    <source>
        <dbReference type="ARBA" id="ARBA00023136"/>
    </source>
</evidence>
<feature type="transmembrane region" description="Helical" evidence="3">
    <location>
        <begin position="12"/>
        <end position="29"/>
    </location>
</feature>
<keyword evidence="6" id="KW-1185">Reference proteome</keyword>
<feature type="transmembrane region" description="Helical" evidence="3">
    <location>
        <begin position="459"/>
        <end position="485"/>
    </location>
</feature>
<reference evidence="5 6" key="1">
    <citation type="submission" date="2016-10" db="EMBL/GenBank/DDBJ databases">
        <authorList>
            <person name="de Groot N.N."/>
        </authorList>
    </citation>
    <scope>NUCLEOTIDE SEQUENCE [LARGE SCALE GENOMIC DNA]</scope>
    <source>
        <strain evidence="5 6">DSM 1283</strain>
    </source>
</reference>